<keyword evidence="2" id="KW-1185">Reference proteome</keyword>
<evidence type="ECO:0000313" key="2">
    <source>
        <dbReference type="Proteomes" id="UP000299102"/>
    </source>
</evidence>
<accession>A0A4C1YMA9</accession>
<comment type="caution">
    <text evidence="1">The sequence shown here is derived from an EMBL/GenBank/DDBJ whole genome shotgun (WGS) entry which is preliminary data.</text>
</comment>
<protein>
    <submittedName>
        <fullName evidence="1">Uncharacterized protein</fullName>
    </submittedName>
</protein>
<name>A0A4C1YMA9_EUMVA</name>
<dbReference type="AlphaFoldDB" id="A0A4C1YMA9"/>
<reference evidence="1 2" key="1">
    <citation type="journal article" date="2019" name="Commun. Biol.">
        <title>The bagworm genome reveals a unique fibroin gene that provides high tensile strength.</title>
        <authorList>
            <person name="Kono N."/>
            <person name="Nakamura H."/>
            <person name="Ohtoshi R."/>
            <person name="Tomita M."/>
            <person name="Numata K."/>
            <person name="Arakawa K."/>
        </authorList>
    </citation>
    <scope>NUCLEOTIDE SEQUENCE [LARGE SCALE GENOMIC DNA]</scope>
</reference>
<organism evidence="1 2">
    <name type="scientific">Eumeta variegata</name>
    <name type="common">Bagworm moth</name>
    <name type="synonym">Eumeta japonica</name>
    <dbReference type="NCBI Taxonomy" id="151549"/>
    <lineage>
        <taxon>Eukaryota</taxon>
        <taxon>Metazoa</taxon>
        <taxon>Ecdysozoa</taxon>
        <taxon>Arthropoda</taxon>
        <taxon>Hexapoda</taxon>
        <taxon>Insecta</taxon>
        <taxon>Pterygota</taxon>
        <taxon>Neoptera</taxon>
        <taxon>Endopterygota</taxon>
        <taxon>Lepidoptera</taxon>
        <taxon>Glossata</taxon>
        <taxon>Ditrysia</taxon>
        <taxon>Tineoidea</taxon>
        <taxon>Psychidae</taxon>
        <taxon>Oiketicinae</taxon>
        <taxon>Eumeta</taxon>
    </lineage>
</organism>
<evidence type="ECO:0000313" key="1">
    <source>
        <dbReference type="EMBL" id="GBP76240.1"/>
    </source>
</evidence>
<dbReference type="EMBL" id="BGZK01001282">
    <property type="protein sequence ID" value="GBP76240.1"/>
    <property type="molecule type" value="Genomic_DNA"/>
</dbReference>
<dbReference type="Proteomes" id="UP000299102">
    <property type="component" value="Unassembled WGS sequence"/>
</dbReference>
<sequence>MPRQSYALKSSRVTHVFQCRDSKMIYSLRKICLFTISTTKYRSAWSLHLSKMLDAYASAVAFCWSDVPRNLRAAECRVKYFLKQHLFVVCLLPRPRANV</sequence>
<proteinExistence type="predicted"/>
<gene>
    <name evidence="1" type="ORF">EVAR_61910_1</name>
</gene>